<dbReference type="EMBL" id="JACDXX010000008">
    <property type="protein sequence ID" value="MCB5410378.1"/>
    <property type="molecule type" value="Genomic_DNA"/>
</dbReference>
<gene>
    <name evidence="4" type="ORF">H0485_10240</name>
</gene>
<evidence type="ECO:0000259" key="3">
    <source>
        <dbReference type="Pfam" id="PF02826"/>
    </source>
</evidence>
<evidence type="ECO:0000256" key="1">
    <source>
        <dbReference type="ARBA" id="ARBA00023002"/>
    </source>
</evidence>
<evidence type="ECO:0000256" key="2">
    <source>
        <dbReference type="ARBA" id="ARBA00023027"/>
    </source>
</evidence>
<dbReference type="SUPFAM" id="SSF51735">
    <property type="entry name" value="NAD(P)-binding Rossmann-fold domains"/>
    <property type="match status" value="1"/>
</dbReference>
<keyword evidence="2" id="KW-0520">NAD</keyword>
<keyword evidence="1" id="KW-0560">Oxidoreductase</keyword>
<dbReference type="CDD" id="cd12164">
    <property type="entry name" value="GDH_like_2"/>
    <property type="match status" value="1"/>
</dbReference>
<feature type="domain" description="D-isomer specific 2-hydroxyacid dehydrogenase NAD-binding" evidence="3">
    <location>
        <begin position="101"/>
        <end position="274"/>
    </location>
</feature>
<sequence length="309" mass="33426">MAFYCNTDARRSAIIRDAFARARPDIEVLTGELDAAQAARVQYMFCWKPPADTATRFPALEVIFSSGAGVEQFLGLDLPPALRIIRMTEPGLVRMMQEYVVMAVLSLFRNLPAYLAQAREGIWNELPYSAPSSCQVGVMGLGQLGTGVIGALRPFGFGLQAWARSPRDIEGIRCHHGAEGLQDFLATTSILICLLPLTDETEGMINAAFLARLPRGASLVLVGRGGHTRQEDLLEALDSGQIGSVFMDVTSPEPLPADHPLWHHPKVILTPHVACVTDAQGAAEVLLENLELLAAGGQPAGEVDRQRGY</sequence>
<dbReference type="InterPro" id="IPR036291">
    <property type="entry name" value="NAD(P)-bd_dom_sf"/>
</dbReference>
<dbReference type="Gene3D" id="3.40.50.720">
    <property type="entry name" value="NAD(P)-binding Rossmann-like Domain"/>
    <property type="match status" value="2"/>
</dbReference>
<evidence type="ECO:0000313" key="4">
    <source>
        <dbReference type="EMBL" id="MCB5410378.1"/>
    </source>
</evidence>
<evidence type="ECO:0000313" key="5">
    <source>
        <dbReference type="Proteomes" id="UP001198571"/>
    </source>
</evidence>
<dbReference type="RefSeq" id="WP_226935281.1">
    <property type="nucleotide sequence ID" value="NZ_JACDXX010000008.1"/>
</dbReference>
<comment type="caution">
    <text evidence="4">The sequence shown here is derived from an EMBL/GenBank/DDBJ whole genome shotgun (WGS) entry which is preliminary data.</text>
</comment>
<dbReference type="Pfam" id="PF02826">
    <property type="entry name" value="2-Hacid_dh_C"/>
    <property type="match status" value="1"/>
</dbReference>
<name>A0ABS8CLX2_9RHOB</name>
<dbReference type="Proteomes" id="UP001198571">
    <property type="component" value="Unassembled WGS sequence"/>
</dbReference>
<dbReference type="PANTHER" id="PTHR43333">
    <property type="entry name" value="2-HACID_DH_C DOMAIN-CONTAINING PROTEIN"/>
    <property type="match status" value="1"/>
</dbReference>
<reference evidence="4 5" key="1">
    <citation type="submission" date="2020-07" db="EMBL/GenBank/DDBJ databases">
        <title>Pseudogemmobacter sp. nov., isolated from poultry manure in Taiwan.</title>
        <authorList>
            <person name="Lin S.-Y."/>
            <person name="Tang Y.-S."/>
            <person name="Young C.-C."/>
        </authorList>
    </citation>
    <scope>NUCLEOTIDE SEQUENCE [LARGE SCALE GENOMIC DNA]</scope>
    <source>
        <strain evidence="4 5">CC-YST710</strain>
    </source>
</reference>
<protein>
    <submittedName>
        <fullName evidence="4">Glyoxylate/hydroxypyruvate reductase A</fullName>
    </submittedName>
</protein>
<organism evidence="4 5">
    <name type="scientific">Pseudogemmobacter faecipullorum</name>
    <dbReference type="NCBI Taxonomy" id="2755041"/>
    <lineage>
        <taxon>Bacteria</taxon>
        <taxon>Pseudomonadati</taxon>
        <taxon>Pseudomonadota</taxon>
        <taxon>Alphaproteobacteria</taxon>
        <taxon>Rhodobacterales</taxon>
        <taxon>Paracoccaceae</taxon>
        <taxon>Pseudogemmobacter</taxon>
    </lineage>
</organism>
<proteinExistence type="predicted"/>
<accession>A0ABS8CLX2</accession>
<dbReference type="PANTHER" id="PTHR43333:SF1">
    <property type="entry name" value="D-ISOMER SPECIFIC 2-HYDROXYACID DEHYDROGENASE NAD-BINDING DOMAIN-CONTAINING PROTEIN"/>
    <property type="match status" value="1"/>
</dbReference>
<dbReference type="InterPro" id="IPR006140">
    <property type="entry name" value="D-isomer_DH_NAD-bd"/>
</dbReference>
<keyword evidence="5" id="KW-1185">Reference proteome</keyword>